<keyword evidence="1" id="KW-1133">Transmembrane helix</keyword>
<feature type="transmembrane region" description="Helical" evidence="1">
    <location>
        <begin position="6"/>
        <end position="24"/>
    </location>
</feature>
<proteinExistence type="predicted"/>
<feature type="transmembrane region" description="Helical" evidence="1">
    <location>
        <begin position="65"/>
        <end position="86"/>
    </location>
</feature>
<sequence>MYLINIAVIAASFSLVTIFSLFVLKRCNRQMAMITNFIASFILLASASIFLYQQNPSEFLKETNGLLIMLLFFPINVWVTCLIIMLKSNKVNKPYQT</sequence>
<evidence type="ECO:0000313" key="2">
    <source>
        <dbReference type="EMBL" id="MBD7944412.1"/>
    </source>
</evidence>
<keyword evidence="1" id="KW-0812">Transmembrane</keyword>
<feature type="transmembrane region" description="Helical" evidence="1">
    <location>
        <begin position="31"/>
        <end position="53"/>
    </location>
</feature>
<gene>
    <name evidence="2" type="ORF">H9650_09825</name>
</gene>
<protein>
    <submittedName>
        <fullName evidence="2">Uncharacterized protein</fullName>
    </submittedName>
</protein>
<keyword evidence="3" id="KW-1185">Reference proteome</keyword>
<dbReference type="RefSeq" id="WP_144536514.1">
    <property type="nucleotide sequence ID" value="NZ_JACSQO010000004.1"/>
</dbReference>
<name>A0ABR8R9U5_9BACI</name>
<evidence type="ECO:0000313" key="3">
    <source>
        <dbReference type="Proteomes" id="UP000640786"/>
    </source>
</evidence>
<evidence type="ECO:0000256" key="1">
    <source>
        <dbReference type="SAM" id="Phobius"/>
    </source>
</evidence>
<dbReference type="EMBL" id="JACSQO010000004">
    <property type="protein sequence ID" value="MBD7944412.1"/>
    <property type="molecule type" value="Genomic_DNA"/>
</dbReference>
<dbReference type="Proteomes" id="UP000640786">
    <property type="component" value="Unassembled WGS sequence"/>
</dbReference>
<organism evidence="2 3">
    <name type="scientific">Psychrobacillus faecigallinarum</name>
    <dbReference type="NCBI Taxonomy" id="2762235"/>
    <lineage>
        <taxon>Bacteria</taxon>
        <taxon>Bacillati</taxon>
        <taxon>Bacillota</taxon>
        <taxon>Bacilli</taxon>
        <taxon>Bacillales</taxon>
        <taxon>Bacillaceae</taxon>
        <taxon>Psychrobacillus</taxon>
    </lineage>
</organism>
<accession>A0ABR8R9U5</accession>
<comment type="caution">
    <text evidence="2">The sequence shown here is derived from an EMBL/GenBank/DDBJ whole genome shotgun (WGS) entry which is preliminary data.</text>
</comment>
<reference evidence="2 3" key="1">
    <citation type="submission" date="2020-08" db="EMBL/GenBank/DDBJ databases">
        <title>A Genomic Blueprint of the Chicken Gut Microbiome.</title>
        <authorList>
            <person name="Gilroy R."/>
            <person name="Ravi A."/>
            <person name="Getino M."/>
            <person name="Pursley I."/>
            <person name="Horton D.L."/>
            <person name="Alikhan N.-F."/>
            <person name="Baker D."/>
            <person name="Gharbi K."/>
            <person name="Hall N."/>
            <person name="Watson M."/>
            <person name="Adriaenssens E.M."/>
            <person name="Foster-Nyarko E."/>
            <person name="Jarju S."/>
            <person name="Secka A."/>
            <person name="Antonio M."/>
            <person name="Oren A."/>
            <person name="Chaudhuri R."/>
            <person name="La Ragione R.M."/>
            <person name="Hildebrand F."/>
            <person name="Pallen M.J."/>
        </authorList>
    </citation>
    <scope>NUCLEOTIDE SEQUENCE [LARGE SCALE GENOMIC DNA]</scope>
    <source>
        <strain evidence="2 3">Sa2BUA9</strain>
    </source>
</reference>
<keyword evidence="1" id="KW-0472">Membrane</keyword>